<dbReference type="GO" id="GO:0016747">
    <property type="term" value="F:acyltransferase activity, transferring groups other than amino-acyl groups"/>
    <property type="evidence" value="ECO:0007669"/>
    <property type="project" value="TreeGrafter"/>
</dbReference>
<keyword evidence="3" id="KW-1185">Reference proteome</keyword>
<gene>
    <name evidence="2" type="ORF">FDO65_15515</name>
</gene>
<evidence type="ECO:0000313" key="2">
    <source>
        <dbReference type="EMBL" id="TKV58896.1"/>
    </source>
</evidence>
<feature type="transmembrane region" description="Helical" evidence="1">
    <location>
        <begin position="34"/>
        <end position="60"/>
    </location>
</feature>
<dbReference type="InterPro" id="IPR050583">
    <property type="entry name" value="Mycobacterial_A85_antigen"/>
</dbReference>
<dbReference type="Proteomes" id="UP000306985">
    <property type="component" value="Unassembled WGS sequence"/>
</dbReference>
<dbReference type="OrthoDB" id="3723842at2"/>
<dbReference type="RefSeq" id="WP_137450556.1">
    <property type="nucleotide sequence ID" value="NZ_SZZH01000003.1"/>
</dbReference>
<evidence type="ECO:0000256" key="1">
    <source>
        <dbReference type="SAM" id="Phobius"/>
    </source>
</evidence>
<evidence type="ECO:0000313" key="3">
    <source>
        <dbReference type="Proteomes" id="UP000306985"/>
    </source>
</evidence>
<keyword evidence="1" id="KW-0472">Membrane</keyword>
<reference evidence="2 3" key="1">
    <citation type="submission" date="2019-05" db="EMBL/GenBank/DDBJ databases">
        <title>Nakamurella sp. N5BH11, whole genome shotgun sequence.</title>
        <authorList>
            <person name="Tuo L."/>
        </authorList>
    </citation>
    <scope>NUCLEOTIDE SEQUENCE [LARGE SCALE GENOMIC DNA]</scope>
    <source>
        <strain evidence="2 3">N5BH11</strain>
    </source>
</reference>
<dbReference type="SUPFAM" id="SSF53474">
    <property type="entry name" value="alpha/beta-Hydrolases"/>
    <property type="match status" value="1"/>
</dbReference>
<proteinExistence type="predicted"/>
<sequence>MTGVSLQDGWLPTLLLVLGVVGAAFLLARRERWWWIWFVPVAVVVSAVVAWALGTLFAEAVIGQKLENTSDYVWLGVIVAAIVIGIGRCVRVTWWQPLVTLLAAVLVIAAAANQINRTYVQYPTLGDVLGAQSEYLIDGPPPVPTTVGELPAGPLESVWTPEGNISANGRVSPMTIPGTVSGFKAREAQVYYPPAYEATNPQRLPVLVLLAGQPGSPGDWFLGDRLQQVMDPMAAKNKGIAPIVVVPDILGDATANPGCFNSSLGNVDTYLSVDVPAAINAQLLAQTDHQHWAIGGFSAGATCSLQMATNHPDIYPTFLAFAGELNPSTGGSMQDTINTAFGGDAAKYKAVNPLDLMASKQYPNVAGWFVAGSEDPIFGPVQPQLLAAAQKAGMNVQLYTNPGTGHAWDTVTGGLAHVLPWLYGRLGITAAS</sequence>
<dbReference type="AlphaFoldDB" id="A0A4U6QFV2"/>
<dbReference type="Pfam" id="PF00756">
    <property type="entry name" value="Esterase"/>
    <property type="match status" value="1"/>
</dbReference>
<comment type="caution">
    <text evidence="2">The sequence shown here is derived from an EMBL/GenBank/DDBJ whole genome shotgun (WGS) entry which is preliminary data.</text>
</comment>
<dbReference type="PANTHER" id="PTHR48098:SF1">
    <property type="entry name" value="DIACYLGLYCEROL ACYLTRANSFERASE_MYCOLYLTRANSFERASE AG85A"/>
    <property type="match status" value="1"/>
</dbReference>
<dbReference type="InterPro" id="IPR000801">
    <property type="entry name" value="Esterase-like"/>
</dbReference>
<keyword evidence="1" id="KW-1133">Transmembrane helix</keyword>
<dbReference type="InterPro" id="IPR029058">
    <property type="entry name" value="AB_hydrolase_fold"/>
</dbReference>
<feature type="transmembrane region" description="Helical" evidence="1">
    <location>
        <begin position="72"/>
        <end position="88"/>
    </location>
</feature>
<accession>A0A4U6QFV2</accession>
<dbReference type="PANTHER" id="PTHR48098">
    <property type="entry name" value="ENTEROCHELIN ESTERASE-RELATED"/>
    <property type="match status" value="1"/>
</dbReference>
<organism evidence="2 3">
    <name type="scientific">Nakamurella flava</name>
    <dbReference type="NCBI Taxonomy" id="2576308"/>
    <lineage>
        <taxon>Bacteria</taxon>
        <taxon>Bacillati</taxon>
        <taxon>Actinomycetota</taxon>
        <taxon>Actinomycetes</taxon>
        <taxon>Nakamurellales</taxon>
        <taxon>Nakamurellaceae</taxon>
        <taxon>Nakamurella</taxon>
    </lineage>
</organism>
<name>A0A4U6QFV2_9ACTN</name>
<protein>
    <submittedName>
        <fullName evidence="2">Esterase</fullName>
    </submittedName>
</protein>
<dbReference type="EMBL" id="SZZH01000003">
    <property type="protein sequence ID" value="TKV58896.1"/>
    <property type="molecule type" value="Genomic_DNA"/>
</dbReference>
<keyword evidence="1" id="KW-0812">Transmembrane</keyword>
<dbReference type="Gene3D" id="3.40.50.1820">
    <property type="entry name" value="alpha/beta hydrolase"/>
    <property type="match status" value="1"/>
</dbReference>
<feature type="transmembrane region" description="Helical" evidence="1">
    <location>
        <begin position="9"/>
        <end position="28"/>
    </location>
</feature>
<feature type="transmembrane region" description="Helical" evidence="1">
    <location>
        <begin position="94"/>
        <end position="112"/>
    </location>
</feature>